<name>A0A956NIV7_UNCEI</name>
<feature type="transmembrane region" description="Helical" evidence="1">
    <location>
        <begin position="32"/>
        <end position="54"/>
    </location>
</feature>
<evidence type="ECO:0000313" key="2">
    <source>
        <dbReference type="EMBL" id="MCA9759596.1"/>
    </source>
</evidence>
<keyword evidence="1" id="KW-0812">Transmembrane</keyword>
<gene>
    <name evidence="2" type="ORF">KDA27_27620</name>
</gene>
<protein>
    <recommendedName>
        <fullName evidence="4">DUF5658 domain-containing protein</fullName>
    </recommendedName>
</protein>
<dbReference type="Proteomes" id="UP000739538">
    <property type="component" value="Unassembled WGS sequence"/>
</dbReference>
<feature type="non-terminal residue" evidence="2">
    <location>
        <position position="1"/>
    </location>
</feature>
<sequence length="59" mass="6381">VAFLAIKLLSAGSALVLLSVHRHVRVMRLIGAILYVAYGSIVLYHLVLVTRIAWGHATG</sequence>
<reference evidence="2" key="2">
    <citation type="journal article" date="2021" name="Microbiome">
        <title>Successional dynamics and alternative stable states in a saline activated sludge microbial community over 9 years.</title>
        <authorList>
            <person name="Wang Y."/>
            <person name="Ye J."/>
            <person name="Ju F."/>
            <person name="Liu L."/>
            <person name="Boyd J.A."/>
            <person name="Deng Y."/>
            <person name="Parks D.H."/>
            <person name="Jiang X."/>
            <person name="Yin X."/>
            <person name="Woodcroft B.J."/>
            <person name="Tyson G.W."/>
            <person name="Hugenholtz P."/>
            <person name="Polz M.F."/>
            <person name="Zhang T."/>
        </authorList>
    </citation>
    <scope>NUCLEOTIDE SEQUENCE</scope>
    <source>
        <strain evidence="2">HKST-UBA02</strain>
    </source>
</reference>
<accession>A0A956NIV7</accession>
<dbReference type="AlphaFoldDB" id="A0A956NIV7"/>
<evidence type="ECO:0008006" key="4">
    <source>
        <dbReference type="Google" id="ProtNLM"/>
    </source>
</evidence>
<reference evidence="2" key="1">
    <citation type="submission" date="2020-04" db="EMBL/GenBank/DDBJ databases">
        <authorList>
            <person name="Zhang T."/>
        </authorList>
    </citation>
    <scope>NUCLEOTIDE SEQUENCE</scope>
    <source>
        <strain evidence="2">HKST-UBA02</strain>
    </source>
</reference>
<evidence type="ECO:0000313" key="3">
    <source>
        <dbReference type="Proteomes" id="UP000739538"/>
    </source>
</evidence>
<proteinExistence type="predicted"/>
<comment type="caution">
    <text evidence="2">The sequence shown here is derived from an EMBL/GenBank/DDBJ whole genome shotgun (WGS) entry which is preliminary data.</text>
</comment>
<organism evidence="2 3">
    <name type="scientific">Eiseniibacteriota bacterium</name>
    <dbReference type="NCBI Taxonomy" id="2212470"/>
    <lineage>
        <taxon>Bacteria</taxon>
        <taxon>Candidatus Eiseniibacteriota</taxon>
    </lineage>
</organism>
<keyword evidence="1" id="KW-0472">Membrane</keyword>
<dbReference type="EMBL" id="JAGQHS010000405">
    <property type="protein sequence ID" value="MCA9759596.1"/>
    <property type="molecule type" value="Genomic_DNA"/>
</dbReference>
<evidence type="ECO:0000256" key="1">
    <source>
        <dbReference type="SAM" id="Phobius"/>
    </source>
</evidence>
<keyword evidence="1" id="KW-1133">Transmembrane helix</keyword>